<reference evidence="1 2" key="1">
    <citation type="journal article" date="2021" name="J. Hered.">
        <title>A chromosome-level genome assembly of the parasitoid wasp, Cotesia glomerata (Hymenoptera: Braconidae).</title>
        <authorList>
            <person name="Pinto B.J."/>
            <person name="Weis J.J."/>
            <person name="Gamble T."/>
            <person name="Ode P.J."/>
            <person name="Paul R."/>
            <person name="Zaspel J.M."/>
        </authorList>
    </citation>
    <scope>NUCLEOTIDE SEQUENCE [LARGE SCALE GENOMIC DNA]</scope>
    <source>
        <strain evidence="1">CgM1</strain>
    </source>
</reference>
<sequence length="111" mass="12248">MQQHFDPSTSYNTRGLVCAPRLAGAGAGARTRLFIELLSNRNQSPTKGWVSRMCQRESTRKGKGEFEVKELYAELQNVRSFVLDTFGIVSVVVASVNSRVDRTPSGTPSIQ</sequence>
<accession>A0AAV7J9U4</accession>
<evidence type="ECO:0000313" key="2">
    <source>
        <dbReference type="Proteomes" id="UP000826195"/>
    </source>
</evidence>
<name>A0AAV7J9U4_COTGL</name>
<organism evidence="1 2">
    <name type="scientific">Cotesia glomerata</name>
    <name type="common">Lepidopteran parasitic wasp</name>
    <name type="synonym">Apanteles glomeratus</name>
    <dbReference type="NCBI Taxonomy" id="32391"/>
    <lineage>
        <taxon>Eukaryota</taxon>
        <taxon>Metazoa</taxon>
        <taxon>Ecdysozoa</taxon>
        <taxon>Arthropoda</taxon>
        <taxon>Hexapoda</taxon>
        <taxon>Insecta</taxon>
        <taxon>Pterygota</taxon>
        <taxon>Neoptera</taxon>
        <taxon>Endopterygota</taxon>
        <taxon>Hymenoptera</taxon>
        <taxon>Apocrita</taxon>
        <taxon>Ichneumonoidea</taxon>
        <taxon>Braconidae</taxon>
        <taxon>Microgastrinae</taxon>
        <taxon>Cotesia</taxon>
    </lineage>
</organism>
<dbReference type="Proteomes" id="UP000826195">
    <property type="component" value="Unassembled WGS sequence"/>
</dbReference>
<dbReference type="EMBL" id="JAHXZJ010000001">
    <property type="protein sequence ID" value="KAH0568868.1"/>
    <property type="molecule type" value="Genomic_DNA"/>
</dbReference>
<keyword evidence="2" id="KW-1185">Reference proteome</keyword>
<evidence type="ECO:0000313" key="1">
    <source>
        <dbReference type="EMBL" id="KAH0568868.1"/>
    </source>
</evidence>
<gene>
    <name evidence="1" type="ORF">KQX54_021564</name>
</gene>
<protein>
    <submittedName>
        <fullName evidence="1">Uncharacterized protein</fullName>
    </submittedName>
</protein>
<dbReference type="AlphaFoldDB" id="A0AAV7J9U4"/>
<comment type="caution">
    <text evidence="1">The sequence shown here is derived from an EMBL/GenBank/DDBJ whole genome shotgun (WGS) entry which is preliminary data.</text>
</comment>
<proteinExistence type="predicted"/>